<accession>A0AAV1YA60</accession>
<keyword evidence="7" id="KW-1185">Reference proteome</keyword>
<dbReference type="Pfam" id="PF00582">
    <property type="entry name" value="Usp"/>
    <property type="match status" value="1"/>
</dbReference>
<dbReference type="PANTHER" id="PTHR45647">
    <property type="entry name" value="OS02G0152300 PROTEIN"/>
    <property type="match status" value="1"/>
</dbReference>
<evidence type="ECO:0000256" key="2">
    <source>
        <dbReference type="ARBA" id="ARBA00012483"/>
    </source>
</evidence>
<evidence type="ECO:0000313" key="7">
    <source>
        <dbReference type="Proteomes" id="UP001497480"/>
    </source>
</evidence>
<comment type="caution">
    <text evidence="6">The sequence shown here is derived from an EMBL/GenBank/DDBJ whole genome shotgun (WGS) entry which is preliminary data.</text>
</comment>
<evidence type="ECO:0000256" key="3">
    <source>
        <dbReference type="ARBA" id="ARBA00022786"/>
    </source>
</evidence>
<dbReference type="InterPro" id="IPR051348">
    <property type="entry name" value="U-box_ubiquitin_ligases"/>
</dbReference>
<dbReference type="AlphaFoldDB" id="A0AAV1YA60"/>
<comment type="catalytic activity">
    <reaction evidence="1">
        <text>S-ubiquitinyl-[E2 ubiquitin-conjugating enzyme]-L-cysteine + [acceptor protein]-L-lysine = [E2 ubiquitin-conjugating enzyme]-L-cysteine + N(6)-ubiquitinyl-[acceptor protein]-L-lysine.</text>
        <dbReference type="EC" id="2.3.2.27"/>
    </reaction>
</comment>
<evidence type="ECO:0000256" key="1">
    <source>
        <dbReference type="ARBA" id="ARBA00000900"/>
    </source>
</evidence>
<sequence>MSRSMSEKKLGAGRVVAVAIENNKTSQYAAKWAVDNLLPKDHCLLLVHVKQRASSIATPMGSQLALDANDDVARAYKQQLYNETRELFASFRVFCNRKNIQCEEVLLEDTDVTKALIESVTAYSIELLVLGAPSKSGLVRRFRTTDIPNLVSKGAPPFCTVYIISKGKISTVKSATAPLAPKATIRNNVSQPQYQLAPSPERMDARLMRNHPPRPSIEKPTYGAPRLSDDEIR</sequence>
<evidence type="ECO:0000259" key="5">
    <source>
        <dbReference type="Pfam" id="PF00582"/>
    </source>
</evidence>
<feature type="region of interest" description="Disordered" evidence="4">
    <location>
        <begin position="188"/>
        <end position="233"/>
    </location>
</feature>
<dbReference type="CDD" id="cd01989">
    <property type="entry name" value="USP_STK_Ubox_N"/>
    <property type="match status" value="1"/>
</dbReference>
<gene>
    <name evidence="6" type="ORF">LLUT_LOCUS31936</name>
</gene>
<dbReference type="GO" id="GO:0061630">
    <property type="term" value="F:ubiquitin protein ligase activity"/>
    <property type="evidence" value="ECO:0007669"/>
    <property type="project" value="UniProtKB-EC"/>
</dbReference>
<dbReference type="PANTHER" id="PTHR45647:SF36">
    <property type="entry name" value="ADENINE NUCLEOTIDE ALPHA HYDROLASE-LIKE DOMAIN KINASE"/>
    <property type="match status" value="1"/>
</dbReference>
<dbReference type="EMBL" id="CAXHTB010000023">
    <property type="protein sequence ID" value="CAL0330876.1"/>
    <property type="molecule type" value="Genomic_DNA"/>
</dbReference>
<evidence type="ECO:0000313" key="6">
    <source>
        <dbReference type="EMBL" id="CAL0330876.1"/>
    </source>
</evidence>
<proteinExistence type="predicted"/>
<organism evidence="6 7">
    <name type="scientific">Lupinus luteus</name>
    <name type="common">European yellow lupine</name>
    <dbReference type="NCBI Taxonomy" id="3873"/>
    <lineage>
        <taxon>Eukaryota</taxon>
        <taxon>Viridiplantae</taxon>
        <taxon>Streptophyta</taxon>
        <taxon>Embryophyta</taxon>
        <taxon>Tracheophyta</taxon>
        <taxon>Spermatophyta</taxon>
        <taxon>Magnoliopsida</taxon>
        <taxon>eudicotyledons</taxon>
        <taxon>Gunneridae</taxon>
        <taxon>Pentapetalae</taxon>
        <taxon>rosids</taxon>
        <taxon>fabids</taxon>
        <taxon>Fabales</taxon>
        <taxon>Fabaceae</taxon>
        <taxon>Papilionoideae</taxon>
        <taxon>50 kb inversion clade</taxon>
        <taxon>genistoids sensu lato</taxon>
        <taxon>core genistoids</taxon>
        <taxon>Genisteae</taxon>
        <taxon>Lupinus</taxon>
    </lineage>
</organism>
<dbReference type="InterPro" id="IPR014729">
    <property type="entry name" value="Rossmann-like_a/b/a_fold"/>
</dbReference>
<dbReference type="SUPFAM" id="SSF52402">
    <property type="entry name" value="Adenine nucleotide alpha hydrolases-like"/>
    <property type="match status" value="1"/>
</dbReference>
<dbReference type="EC" id="2.3.2.27" evidence="2"/>
<name>A0AAV1YA60_LUPLU</name>
<dbReference type="Gene3D" id="3.40.50.620">
    <property type="entry name" value="HUPs"/>
    <property type="match status" value="1"/>
</dbReference>
<evidence type="ECO:0000256" key="4">
    <source>
        <dbReference type="SAM" id="MobiDB-lite"/>
    </source>
</evidence>
<dbReference type="Proteomes" id="UP001497480">
    <property type="component" value="Unassembled WGS sequence"/>
</dbReference>
<reference evidence="6 7" key="1">
    <citation type="submission" date="2024-03" db="EMBL/GenBank/DDBJ databases">
        <authorList>
            <person name="Martinez-Hernandez J."/>
        </authorList>
    </citation>
    <scope>NUCLEOTIDE SEQUENCE [LARGE SCALE GENOMIC DNA]</scope>
</reference>
<dbReference type="InterPro" id="IPR006016">
    <property type="entry name" value="UspA"/>
</dbReference>
<feature type="domain" description="UspA" evidence="5">
    <location>
        <begin position="15"/>
        <end position="142"/>
    </location>
</feature>
<keyword evidence="3" id="KW-0833">Ubl conjugation pathway</keyword>
<protein>
    <recommendedName>
        <fullName evidence="2">RING-type E3 ubiquitin transferase</fullName>
        <ecNumber evidence="2">2.3.2.27</ecNumber>
    </recommendedName>
</protein>